<keyword evidence="2" id="KW-1185">Reference proteome</keyword>
<reference evidence="1" key="1">
    <citation type="journal article" date="2021" name="Genome Biol. Evol.">
        <title>The assembled and annotated genome of the fairy-ring fungus Marasmius oreades.</title>
        <authorList>
            <person name="Hiltunen M."/>
            <person name="Ament-Velasquez S.L."/>
            <person name="Johannesson H."/>
        </authorList>
    </citation>
    <scope>NUCLEOTIDE SEQUENCE</scope>
    <source>
        <strain evidence="1">03SP1</strain>
    </source>
</reference>
<dbReference type="RefSeq" id="XP_043016437.1">
    <property type="nucleotide sequence ID" value="XM_043147723.1"/>
</dbReference>
<dbReference type="AlphaFoldDB" id="A0A9P7V4E8"/>
<accession>A0A9P7V4E8</accession>
<dbReference type="PANTHER" id="PTHR33129:SF1">
    <property type="entry name" value="ATP-BINDING PROTEIN"/>
    <property type="match status" value="1"/>
</dbReference>
<proteinExistence type="predicted"/>
<evidence type="ECO:0000313" key="1">
    <source>
        <dbReference type="EMBL" id="KAG7099967.1"/>
    </source>
</evidence>
<name>A0A9P7V4E8_9AGAR</name>
<dbReference type="PANTHER" id="PTHR33129">
    <property type="entry name" value="PROTEIN KINASE DOMAIN-CONTAINING PROTEIN-RELATED"/>
    <property type="match status" value="1"/>
</dbReference>
<dbReference type="OrthoDB" id="2340858at2759"/>
<sequence>MHAYAHDHAYSSNRRGVLVTGMPGIGKTVFLLYFLAKTLARKQPVCIHILYQTFAILGPEGTDVYIVPDSSPVLRDPDLYNTLFLIDMDWTGADVPRFMLNKFYQIGASSPNPRLKGLKNWRKQFCIAPIVMNPPDVVDVVNIFRHAYPKSGLTDPQMQNFVRDLIQTFNVDLRRFLLIFDDPQSNRSVSLDREVRGFVRELRAALREMKAEGVVSLIDGSSYSPHHSHRLIATYRRSDEEDGNMRHEVRSPLVVNLLCEAWTNQADKMRTIMEALLSSEMKMAAALGWIFEAEGHTHIVTNQSLNVYPMMETRVGKNKTRLSQHELAQPMEVGQRVMKLYDSASEPSTTCDQKAYYVPMQVNNPLFDSFLVGKGFGAVFQMTRSVTHSFKTKHLKPIQKRLEAICGLPSSGFYFVFVIPTGRKLRINIPDTAATRMFRYYTLSVGSKSMVFQTSDSVKIVLKENGMGGMIGEVEHEDGEYADDGETVDDGDIVMDWI</sequence>
<dbReference type="EMBL" id="CM032181">
    <property type="protein sequence ID" value="KAG7099967.1"/>
    <property type="molecule type" value="Genomic_DNA"/>
</dbReference>
<dbReference type="KEGG" id="more:E1B28_001760"/>
<dbReference type="InterPro" id="IPR027417">
    <property type="entry name" value="P-loop_NTPase"/>
</dbReference>
<dbReference type="Proteomes" id="UP001049176">
    <property type="component" value="Chromosome 1"/>
</dbReference>
<dbReference type="InterPro" id="IPR052980">
    <property type="entry name" value="Crinkler_effector"/>
</dbReference>
<evidence type="ECO:0000313" key="2">
    <source>
        <dbReference type="Proteomes" id="UP001049176"/>
    </source>
</evidence>
<dbReference type="GeneID" id="66070836"/>
<protein>
    <submittedName>
        <fullName evidence="1">Uncharacterized protein</fullName>
    </submittedName>
</protein>
<comment type="caution">
    <text evidence="1">The sequence shown here is derived from an EMBL/GenBank/DDBJ whole genome shotgun (WGS) entry which is preliminary data.</text>
</comment>
<gene>
    <name evidence="1" type="ORF">E1B28_001760</name>
</gene>
<dbReference type="SUPFAM" id="SSF52540">
    <property type="entry name" value="P-loop containing nucleoside triphosphate hydrolases"/>
    <property type="match status" value="1"/>
</dbReference>
<organism evidence="1 2">
    <name type="scientific">Marasmius oreades</name>
    <name type="common">fairy-ring Marasmius</name>
    <dbReference type="NCBI Taxonomy" id="181124"/>
    <lineage>
        <taxon>Eukaryota</taxon>
        <taxon>Fungi</taxon>
        <taxon>Dikarya</taxon>
        <taxon>Basidiomycota</taxon>
        <taxon>Agaricomycotina</taxon>
        <taxon>Agaricomycetes</taxon>
        <taxon>Agaricomycetidae</taxon>
        <taxon>Agaricales</taxon>
        <taxon>Marasmiineae</taxon>
        <taxon>Marasmiaceae</taxon>
        <taxon>Marasmius</taxon>
    </lineage>
</organism>